<dbReference type="KEGG" id="smt:Smal_1586"/>
<dbReference type="HOGENOM" id="CLU_2865953_0_0_6"/>
<evidence type="ECO:0000256" key="1">
    <source>
        <dbReference type="SAM" id="Phobius"/>
    </source>
</evidence>
<sequence length="64" mass="6829">MRDLNELEVAEISGGVRIQIGPSNGTHVTGTLNDFGNAAYMYGRIAPFSGIGAAGLIYHYIMAR</sequence>
<proteinExistence type="predicted"/>
<dbReference type="Proteomes" id="UP000001867">
    <property type="component" value="Chromosome"/>
</dbReference>
<organism evidence="2 3">
    <name type="scientific">Stenotrophomonas maltophilia (strain R551-3)</name>
    <dbReference type="NCBI Taxonomy" id="391008"/>
    <lineage>
        <taxon>Bacteria</taxon>
        <taxon>Pseudomonadati</taxon>
        <taxon>Pseudomonadota</taxon>
        <taxon>Gammaproteobacteria</taxon>
        <taxon>Lysobacterales</taxon>
        <taxon>Lysobacteraceae</taxon>
        <taxon>Stenotrophomonas</taxon>
        <taxon>Stenotrophomonas maltophilia group</taxon>
    </lineage>
</organism>
<dbReference type="OrthoDB" id="6053743at2"/>
<dbReference type="EMBL" id="CP001111">
    <property type="protein sequence ID" value="ACF51291.1"/>
    <property type="molecule type" value="Genomic_DNA"/>
</dbReference>
<name>B4SS52_STRM5</name>
<feature type="transmembrane region" description="Helical" evidence="1">
    <location>
        <begin position="41"/>
        <end position="61"/>
    </location>
</feature>
<gene>
    <name evidence="2" type="ordered locus">Smal_1586</name>
</gene>
<keyword evidence="1" id="KW-0472">Membrane</keyword>
<dbReference type="RefSeq" id="WP_012510745.1">
    <property type="nucleotide sequence ID" value="NC_011071.1"/>
</dbReference>
<evidence type="ECO:0000313" key="3">
    <source>
        <dbReference type="Proteomes" id="UP000001867"/>
    </source>
</evidence>
<reference evidence="2 3" key="1">
    <citation type="submission" date="2008-06" db="EMBL/GenBank/DDBJ databases">
        <title>Complete sequence of Stenotrophomonas maltophilia R551-3.</title>
        <authorList>
            <consortium name="US DOE Joint Genome Institute"/>
            <person name="Lucas S."/>
            <person name="Copeland A."/>
            <person name="Lapidus A."/>
            <person name="Glavina del Rio T."/>
            <person name="Dalin E."/>
            <person name="Tice H."/>
            <person name="Pitluck S."/>
            <person name="Chain P."/>
            <person name="Malfatti S."/>
            <person name="Shin M."/>
            <person name="Vergez L."/>
            <person name="Lang D."/>
            <person name="Schmutz J."/>
            <person name="Larimer F."/>
            <person name="Land M."/>
            <person name="Hauser L."/>
            <person name="Kyrpides N."/>
            <person name="Mikhailova N."/>
            <person name="Taghavi S."/>
            <person name="Monchy S."/>
            <person name="Newman L."/>
            <person name="Vangronsveld J."/>
            <person name="van der Lelie D."/>
            <person name="Richardson P."/>
        </authorList>
    </citation>
    <scope>NUCLEOTIDE SEQUENCE [LARGE SCALE GENOMIC DNA]</scope>
    <source>
        <strain evidence="2 3">R551-3</strain>
    </source>
</reference>
<evidence type="ECO:0000313" key="2">
    <source>
        <dbReference type="EMBL" id="ACF51291.1"/>
    </source>
</evidence>
<keyword evidence="1" id="KW-0812">Transmembrane</keyword>
<protein>
    <submittedName>
        <fullName evidence="2">Uncharacterized protein</fullName>
    </submittedName>
</protein>
<dbReference type="AlphaFoldDB" id="B4SS52"/>
<accession>B4SS52</accession>
<keyword evidence="1" id="KW-1133">Transmembrane helix</keyword>